<comment type="caution">
    <text evidence="3">The sequence shown here is derived from an EMBL/GenBank/DDBJ whole genome shotgun (WGS) entry which is preliminary data.</text>
</comment>
<name>A0ABX1BE31_9ACTN</name>
<protein>
    <recommendedName>
        <fullName evidence="5">DUF4367 domain-containing protein</fullName>
    </recommendedName>
</protein>
<keyword evidence="4" id="KW-1185">Reference proteome</keyword>
<keyword evidence="2" id="KW-1133">Transmembrane helix</keyword>
<organism evidence="3 4">
    <name type="scientific">Nonomuraea composti</name>
    <dbReference type="NCBI Taxonomy" id="2720023"/>
    <lineage>
        <taxon>Bacteria</taxon>
        <taxon>Bacillati</taxon>
        <taxon>Actinomycetota</taxon>
        <taxon>Actinomycetes</taxon>
        <taxon>Streptosporangiales</taxon>
        <taxon>Streptosporangiaceae</taxon>
        <taxon>Nonomuraea</taxon>
    </lineage>
</organism>
<accession>A0ABX1BE31</accession>
<evidence type="ECO:0000256" key="2">
    <source>
        <dbReference type="SAM" id="Phobius"/>
    </source>
</evidence>
<proteinExistence type="predicted"/>
<evidence type="ECO:0008006" key="5">
    <source>
        <dbReference type="Google" id="ProtNLM"/>
    </source>
</evidence>
<sequence length="242" mass="26607">MAALEDRIRHLMAEEAARLHVPPDLGLRVMRSARRRRRRSVLAALAATVAVTGAAPFYLAAVTGSEPAPIVTETPPPPPAIDDLPPTGRPTQKDLGDLGDGKAFGHVKVGYLPEGLRWQNWSVDFGDSYSTGYDYKGDKNGFYCVQIYVFEDEAVLEVDDRISIHRQEGEGQEVAIGDRAGYMVVQNVGEDGMKGTPTLFLDMGERRRAEISFSPVYAKDLRTSEAVERELRKIAEGLTSTD</sequence>
<dbReference type="EMBL" id="JAATEP010000032">
    <property type="protein sequence ID" value="NJP94805.1"/>
    <property type="molecule type" value="Genomic_DNA"/>
</dbReference>
<feature type="transmembrane region" description="Helical" evidence="2">
    <location>
        <begin position="40"/>
        <end position="59"/>
    </location>
</feature>
<dbReference type="Proteomes" id="UP000696294">
    <property type="component" value="Unassembled WGS sequence"/>
</dbReference>
<keyword evidence="2" id="KW-0472">Membrane</keyword>
<dbReference type="RefSeq" id="WP_168015957.1">
    <property type="nucleotide sequence ID" value="NZ_JAATEP010000032.1"/>
</dbReference>
<reference evidence="3 4" key="1">
    <citation type="submission" date="2020-03" db="EMBL/GenBank/DDBJ databases">
        <title>WGS of actinomycetes isolated from Thailand.</title>
        <authorList>
            <person name="Thawai C."/>
        </authorList>
    </citation>
    <scope>NUCLEOTIDE SEQUENCE [LARGE SCALE GENOMIC DNA]</scope>
    <source>
        <strain evidence="3 4">FMUSA5-5</strain>
    </source>
</reference>
<evidence type="ECO:0000313" key="3">
    <source>
        <dbReference type="EMBL" id="NJP94805.1"/>
    </source>
</evidence>
<keyword evidence="2" id="KW-0812">Transmembrane</keyword>
<feature type="region of interest" description="Disordered" evidence="1">
    <location>
        <begin position="74"/>
        <end position="97"/>
    </location>
</feature>
<gene>
    <name evidence="3" type="ORF">HCN51_36135</name>
</gene>
<evidence type="ECO:0000313" key="4">
    <source>
        <dbReference type="Proteomes" id="UP000696294"/>
    </source>
</evidence>
<evidence type="ECO:0000256" key="1">
    <source>
        <dbReference type="SAM" id="MobiDB-lite"/>
    </source>
</evidence>